<dbReference type="GO" id="GO:0006814">
    <property type="term" value="P:sodium ion transport"/>
    <property type="evidence" value="ECO:0007669"/>
    <property type="project" value="UniProtKB-KW"/>
</dbReference>
<comment type="subcellular location">
    <subcellularLocation>
        <location evidence="1">Membrane</location>
        <topology evidence="1">Multi-pass membrane protein</topology>
    </subcellularLocation>
</comment>
<dbReference type="EMBL" id="SJTG01000002">
    <property type="protein sequence ID" value="TCI10315.1"/>
    <property type="molecule type" value="Genomic_DNA"/>
</dbReference>
<keyword evidence="2" id="KW-0813">Transport</keyword>
<evidence type="ECO:0000256" key="1">
    <source>
        <dbReference type="ARBA" id="ARBA00004141"/>
    </source>
</evidence>
<gene>
    <name evidence="12" type="ORF">EZM97_15585</name>
</gene>
<evidence type="ECO:0000256" key="8">
    <source>
        <dbReference type="ARBA" id="ARBA00023136"/>
    </source>
</evidence>
<evidence type="ECO:0000256" key="9">
    <source>
        <dbReference type="ARBA" id="ARBA00023201"/>
    </source>
</evidence>
<feature type="transmembrane region" description="Helical" evidence="10">
    <location>
        <begin position="154"/>
        <end position="176"/>
    </location>
</feature>
<keyword evidence="7" id="KW-0406">Ion transport</keyword>
<evidence type="ECO:0000256" key="4">
    <source>
        <dbReference type="ARBA" id="ARBA00022692"/>
    </source>
</evidence>
<evidence type="ECO:0000256" key="10">
    <source>
        <dbReference type="SAM" id="Phobius"/>
    </source>
</evidence>
<dbReference type="Pfam" id="PF00999">
    <property type="entry name" value="Na_H_Exchanger"/>
    <property type="match status" value="1"/>
</dbReference>
<dbReference type="RefSeq" id="WP_131408217.1">
    <property type="nucleotide sequence ID" value="NZ_SJTG01000002.1"/>
</dbReference>
<keyword evidence="4 10" id="KW-0812">Transmembrane</keyword>
<evidence type="ECO:0000313" key="13">
    <source>
        <dbReference type="Proteomes" id="UP000291822"/>
    </source>
</evidence>
<feature type="domain" description="Cation/H+ exchanger transmembrane" evidence="11">
    <location>
        <begin position="17"/>
        <end position="386"/>
    </location>
</feature>
<feature type="transmembrane region" description="Helical" evidence="10">
    <location>
        <begin position="182"/>
        <end position="204"/>
    </location>
</feature>
<dbReference type="GO" id="GO:0016020">
    <property type="term" value="C:membrane"/>
    <property type="evidence" value="ECO:0007669"/>
    <property type="project" value="UniProtKB-SubCell"/>
</dbReference>
<dbReference type="PANTHER" id="PTHR43562:SF3">
    <property type="entry name" value="SODIUM ION_PROTON EXCHANGER (EUROFUNG)"/>
    <property type="match status" value="1"/>
</dbReference>
<keyword evidence="13" id="KW-1185">Reference proteome</keyword>
<proteinExistence type="predicted"/>
<dbReference type="AlphaFoldDB" id="A0A4R0YQS5"/>
<dbReference type="GO" id="GO:1902600">
    <property type="term" value="P:proton transmembrane transport"/>
    <property type="evidence" value="ECO:0007669"/>
    <property type="project" value="InterPro"/>
</dbReference>
<keyword evidence="5 10" id="KW-1133">Transmembrane helix</keyword>
<feature type="transmembrane region" description="Helical" evidence="10">
    <location>
        <begin position="304"/>
        <end position="328"/>
    </location>
</feature>
<keyword evidence="6" id="KW-0915">Sodium</keyword>
<evidence type="ECO:0000256" key="6">
    <source>
        <dbReference type="ARBA" id="ARBA00023053"/>
    </source>
</evidence>
<name>A0A4R0YQS5_9GAMM</name>
<keyword evidence="8 10" id="KW-0472">Membrane</keyword>
<sequence>MHHASDILLTLFVVFIAAQIGAELAQRLKLPGVVGEIAAGCVVGPSVLGWITPDQIATGTPLDVLAEIGVVLLLFAVGLETRLEDLKKVGKVAFLVGVLGVIVPFAMGSLWAHGNGFGWSRSLFVAAAFVATSAGITARVLQELGALQLEESKVILGAAVIDDILAMLLLGAVVSLQGGEGIAVGHLLAVLAGAVGFIAVIGVGGARVMRWNSSWLDKPRNPQSALAIVLAICLGLAYVSTLFGLAAIIGAFLAGMIASETRQQHTLEKQTEPLLALLTPFFFVITGSKVDLHQLANAEAGVMLLVVTLIAIAAKLIGGFLGALPLGARAATVVGFGMVPRGEVGVVIASLGLTAGVFTDQIYAIIVAMSLLTAMVTPPVLAWLLRRRGAAGGG</sequence>
<accession>A0A4R0YQS5</accession>
<evidence type="ECO:0000256" key="7">
    <source>
        <dbReference type="ARBA" id="ARBA00023065"/>
    </source>
</evidence>
<dbReference type="Gene3D" id="1.20.1530.20">
    <property type="match status" value="1"/>
</dbReference>
<reference evidence="12 13" key="1">
    <citation type="submission" date="2019-02" db="EMBL/GenBank/DDBJ databases">
        <title>Dyella amyloliquefaciens sp. nov., isolated from forest soil.</title>
        <authorList>
            <person name="Gao Z.-H."/>
            <person name="Qiu L.-H."/>
        </authorList>
    </citation>
    <scope>NUCLEOTIDE SEQUENCE [LARGE SCALE GENOMIC DNA]</scope>
    <source>
        <strain evidence="12 13">KACC 12747</strain>
    </source>
</reference>
<evidence type="ECO:0000259" key="11">
    <source>
        <dbReference type="Pfam" id="PF00999"/>
    </source>
</evidence>
<evidence type="ECO:0000256" key="3">
    <source>
        <dbReference type="ARBA" id="ARBA00022449"/>
    </source>
</evidence>
<dbReference type="GO" id="GO:0015297">
    <property type="term" value="F:antiporter activity"/>
    <property type="evidence" value="ECO:0007669"/>
    <property type="project" value="UniProtKB-KW"/>
</dbReference>
<keyword evidence="9" id="KW-0739">Sodium transport</keyword>
<protein>
    <submittedName>
        <fullName evidence="12">Cation:proton antiporter</fullName>
    </submittedName>
</protein>
<feature type="transmembrane region" description="Helical" evidence="10">
    <location>
        <begin position="64"/>
        <end position="80"/>
    </location>
</feature>
<evidence type="ECO:0000313" key="12">
    <source>
        <dbReference type="EMBL" id="TCI10315.1"/>
    </source>
</evidence>
<feature type="transmembrane region" description="Helical" evidence="10">
    <location>
        <begin position="92"/>
        <end position="111"/>
    </location>
</feature>
<organism evidence="12 13">
    <name type="scientific">Dyella soli</name>
    <dbReference type="NCBI Taxonomy" id="522319"/>
    <lineage>
        <taxon>Bacteria</taxon>
        <taxon>Pseudomonadati</taxon>
        <taxon>Pseudomonadota</taxon>
        <taxon>Gammaproteobacteria</taxon>
        <taxon>Lysobacterales</taxon>
        <taxon>Rhodanobacteraceae</taxon>
        <taxon>Dyella</taxon>
    </lineage>
</organism>
<feature type="transmembrane region" description="Helical" evidence="10">
    <location>
        <begin position="225"/>
        <end position="254"/>
    </location>
</feature>
<evidence type="ECO:0000256" key="5">
    <source>
        <dbReference type="ARBA" id="ARBA00022989"/>
    </source>
</evidence>
<feature type="transmembrane region" description="Helical" evidence="10">
    <location>
        <begin position="362"/>
        <end position="385"/>
    </location>
</feature>
<dbReference type="PANTHER" id="PTHR43562">
    <property type="entry name" value="NAPA-TYPE SODIUM/HYDROGEN ANTIPORTER"/>
    <property type="match status" value="1"/>
</dbReference>
<feature type="transmembrane region" description="Helical" evidence="10">
    <location>
        <begin position="123"/>
        <end position="142"/>
    </location>
</feature>
<dbReference type="Proteomes" id="UP000291822">
    <property type="component" value="Unassembled WGS sequence"/>
</dbReference>
<comment type="caution">
    <text evidence="12">The sequence shown here is derived from an EMBL/GenBank/DDBJ whole genome shotgun (WGS) entry which is preliminary data.</text>
</comment>
<evidence type="ECO:0000256" key="2">
    <source>
        <dbReference type="ARBA" id="ARBA00022448"/>
    </source>
</evidence>
<keyword evidence="3" id="KW-0050">Antiport</keyword>
<dbReference type="InterPro" id="IPR006153">
    <property type="entry name" value="Cation/H_exchanger_TM"/>
</dbReference>
<dbReference type="InterPro" id="IPR038770">
    <property type="entry name" value="Na+/solute_symporter_sf"/>
</dbReference>